<dbReference type="EMBL" id="RCHU01001225">
    <property type="protein sequence ID" value="TKR66087.1"/>
    <property type="molecule type" value="Genomic_DNA"/>
</dbReference>
<dbReference type="PANTHER" id="PTHR26374">
    <property type="entry name" value="ZINC FINGER PROTEIN ZAT5"/>
    <property type="match status" value="1"/>
</dbReference>
<keyword evidence="3" id="KW-0677">Repeat</keyword>
<dbReference type="PROSITE" id="PS50157">
    <property type="entry name" value="ZINC_FINGER_C2H2_2"/>
    <property type="match status" value="2"/>
</dbReference>
<dbReference type="SUPFAM" id="SSF57667">
    <property type="entry name" value="beta-beta-alpha zinc fingers"/>
    <property type="match status" value="1"/>
</dbReference>
<dbReference type="GO" id="GO:0010200">
    <property type="term" value="P:response to chitin"/>
    <property type="evidence" value="ECO:0007669"/>
    <property type="project" value="TreeGrafter"/>
</dbReference>
<dbReference type="AlphaFoldDB" id="A0A4U5MAG4"/>
<evidence type="ECO:0000259" key="10">
    <source>
        <dbReference type="PROSITE" id="PS50157"/>
    </source>
</evidence>
<evidence type="ECO:0000256" key="1">
    <source>
        <dbReference type="ARBA" id="ARBA00004123"/>
    </source>
</evidence>
<keyword evidence="4 9" id="KW-0863">Zinc-finger</keyword>
<dbReference type="PANTHER" id="PTHR26374:SF379">
    <property type="entry name" value="ZINC FINGER PROTEIN ZAT12"/>
    <property type="match status" value="1"/>
</dbReference>
<dbReference type="InterPro" id="IPR036236">
    <property type="entry name" value="Znf_C2H2_sf"/>
</dbReference>
<dbReference type="InterPro" id="IPR013087">
    <property type="entry name" value="Znf_C2H2_type"/>
</dbReference>
<organism evidence="11">
    <name type="scientific">Populus alba</name>
    <name type="common">White poplar</name>
    <dbReference type="NCBI Taxonomy" id="43335"/>
    <lineage>
        <taxon>Eukaryota</taxon>
        <taxon>Viridiplantae</taxon>
        <taxon>Streptophyta</taxon>
        <taxon>Embryophyta</taxon>
        <taxon>Tracheophyta</taxon>
        <taxon>Spermatophyta</taxon>
        <taxon>Magnoliopsida</taxon>
        <taxon>eudicotyledons</taxon>
        <taxon>Gunneridae</taxon>
        <taxon>Pentapetalae</taxon>
        <taxon>rosids</taxon>
        <taxon>fabids</taxon>
        <taxon>Malpighiales</taxon>
        <taxon>Salicaceae</taxon>
        <taxon>Saliceae</taxon>
        <taxon>Populus</taxon>
    </lineage>
</organism>
<comment type="caution">
    <text evidence="11">The sequence shown here is derived from an EMBL/GenBank/DDBJ whole genome shotgun (WGS) entry which is preliminary data.</text>
</comment>
<proteinExistence type="predicted"/>
<evidence type="ECO:0000256" key="7">
    <source>
        <dbReference type="ARBA" id="ARBA00023163"/>
    </source>
</evidence>
<dbReference type="Pfam" id="PF13912">
    <property type="entry name" value="zf-C2H2_6"/>
    <property type="match status" value="2"/>
</dbReference>
<evidence type="ECO:0000256" key="2">
    <source>
        <dbReference type="ARBA" id="ARBA00022723"/>
    </source>
</evidence>
<dbReference type="STRING" id="43335.A0A4U5MAG4"/>
<dbReference type="GO" id="GO:0005634">
    <property type="term" value="C:nucleus"/>
    <property type="evidence" value="ECO:0007669"/>
    <property type="project" value="UniProtKB-SubCell"/>
</dbReference>
<dbReference type="SMART" id="SM00355">
    <property type="entry name" value="ZnF_C2H2"/>
    <property type="match status" value="2"/>
</dbReference>
<sequence>MKRDREQVELDLAKCLMLLSKVGEADHEILTSYRPAAAAATAGAGAGAGRSFSCKTCDKNFPSFQALGGHRASHKKPKLMESTGNLLKLPNSPSKPKTHQCSICGLEFPLGQALGGHMRRHRAPNNVDTTSNSSKDHELAAVTQPPFLPEAVPVLKRSNSSKRVLCLDLSLALPMYQNDSELQLEKVARPMLRCFI</sequence>
<comment type="subcellular location">
    <subcellularLocation>
        <location evidence="1">Nucleus</location>
    </subcellularLocation>
</comment>
<dbReference type="PROSITE" id="PS00028">
    <property type="entry name" value="ZINC_FINGER_C2H2_1"/>
    <property type="match status" value="2"/>
</dbReference>
<feature type="domain" description="C2H2-type" evidence="10">
    <location>
        <begin position="52"/>
        <end position="79"/>
    </location>
</feature>
<keyword evidence="7" id="KW-0804">Transcription</keyword>
<keyword evidence="6" id="KW-0805">Transcription regulation</keyword>
<name>A0A4U5MAG4_POPAL</name>
<protein>
    <submittedName>
        <fullName evidence="11">Putative Cys2/His2 zinc finger protein</fullName>
    </submittedName>
</protein>
<accession>A0A4U5MAG4</accession>
<dbReference type="GO" id="GO:0008270">
    <property type="term" value="F:zinc ion binding"/>
    <property type="evidence" value="ECO:0007669"/>
    <property type="project" value="UniProtKB-KW"/>
</dbReference>
<dbReference type="GO" id="GO:0006950">
    <property type="term" value="P:response to stress"/>
    <property type="evidence" value="ECO:0007669"/>
    <property type="project" value="TreeGrafter"/>
</dbReference>
<evidence type="ECO:0000313" key="11">
    <source>
        <dbReference type="EMBL" id="TKR66087.1"/>
    </source>
</evidence>
<keyword evidence="2" id="KW-0479">Metal-binding</keyword>
<keyword evidence="5" id="KW-0862">Zinc</keyword>
<keyword evidence="8" id="KW-0539">Nucleus</keyword>
<reference evidence="11" key="1">
    <citation type="submission" date="2018-10" db="EMBL/GenBank/DDBJ databases">
        <title>Population genomic analysis revealed the cold adaptation of white poplar.</title>
        <authorList>
            <person name="Liu Y.-J."/>
        </authorList>
    </citation>
    <scope>NUCLEOTIDE SEQUENCE [LARGE SCALE GENOMIC DNA]</scope>
    <source>
        <strain evidence="11">PAL-ZL1</strain>
    </source>
</reference>
<gene>
    <name evidence="11" type="ORF">D5086_0000315360</name>
</gene>
<feature type="domain" description="C2H2-type" evidence="10">
    <location>
        <begin position="99"/>
        <end position="126"/>
    </location>
</feature>
<dbReference type="Gene3D" id="3.30.160.60">
    <property type="entry name" value="Classic Zinc Finger"/>
    <property type="match status" value="1"/>
</dbReference>
<evidence type="ECO:0000256" key="3">
    <source>
        <dbReference type="ARBA" id="ARBA00022737"/>
    </source>
</evidence>
<evidence type="ECO:0000256" key="8">
    <source>
        <dbReference type="ARBA" id="ARBA00023242"/>
    </source>
</evidence>
<evidence type="ECO:0000256" key="9">
    <source>
        <dbReference type="PROSITE-ProRule" id="PRU00042"/>
    </source>
</evidence>
<evidence type="ECO:0000256" key="6">
    <source>
        <dbReference type="ARBA" id="ARBA00023015"/>
    </source>
</evidence>
<evidence type="ECO:0000256" key="5">
    <source>
        <dbReference type="ARBA" id="ARBA00022833"/>
    </source>
</evidence>
<evidence type="ECO:0000256" key="4">
    <source>
        <dbReference type="ARBA" id="ARBA00022771"/>
    </source>
</evidence>